<keyword evidence="4 10" id="KW-0812">Transmembrane</keyword>
<comment type="subcellular location">
    <subcellularLocation>
        <location evidence="1">Membrane</location>
        <topology evidence="1">Multi-pass membrane protein</topology>
    </subcellularLocation>
</comment>
<feature type="transmembrane region" description="Helical" evidence="10">
    <location>
        <begin position="907"/>
        <end position="928"/>
    </location>
</feature>
<name>A0A161HMY8_9ASCO</name>
<accession>A0A161HMY8</accession>
<dbReference type="PANTHER" id="PTHR19229">
    <property type="entry name" value="ATP-BINDING CASSETTE TRANSPORTER SUBFAMILY A ABCA"/>
    <property type="match status" value="1"/>
</dbReference>
<feature type="transmembrane region" description="Helical" evidence="10">
    <location>
        <begin position="271"/>
        <end position="293"/>
    </location>
</feature>
<keyword evidence="5" id="KW-0677">Repeat</keyword>
<protein>
    <submittedName>
        <fullName evidence="12">ATP-binding cassette multidrug transporter PDR5</fullName>
    </submittedName>
</protein>
<dbReference type="InterPro" id="IPR027417">
    <property type="entry name" value="P-loop_NTPase"/>
</dbReference>
<dbReference type="InterPro" id="IPR003593">
    <property type="entry name" value="AAA+_ATPase"/>
</dbReference>
<evidence type="ECO:0000256" key="7">
    <source>
        <dbReference type="ARBA" id="ARBA00022840"/>
    </source>
</evidence>
<dbReference type="SUPFAM" id="SSF52540">
    <property type="entry name" value="P-loop containing nucleoside triphosphate hydrolases"/>
    <property type="match status" value="2"/>
</dbReference>
<feature type="transmembrane region" description="Helical" evidence="10">
    <location>
        <begin position="1049"/>
        <end position="1071"/>
    </location>
</feature>
<dbReference type="PROSITE" id="PS00211">
    <property type="entry name" value="ABC_TRANSPORTER_1"/>
    <property type="match status" value="2"/>
</dbReference>
<dbReference type="GO" id="GO:0016020">
    <property type="term" value="C:membrane"/>
    <property type="evidence" value="ECO:0007669"/>
    <property type="project" value="UniProtKB-SubCell"/>
</dbReference>
<dbReference type="SMART" id="SM00382">
    <property type="entry name" value="AAA"/>
    <property type="match status" value="2"/>
</dbReference>
<feature type="transmembrane region" description="Helical" evidence="10">
    <location>
        <begin position="178"/>
        <end position="199"/>
    </location>
</feature>
<keyword evidence="3" id="KW-0813">Transport</keyword>
<feature type="transmembrane region" description="Helical" evidence="10">
    <location>
        <begin position="130"/>
        <end position="151"/>
    </location>
</feature>
<dbReference type="GO" id="GO:0140359">
    <property type="term" value="F:ABC-type transporter activity"/>
    <property type="evidence" value="ECO:0007669"/>
    <property type="project" value="InterPro"/>
</dbReference>
<feature type="transmembrane region" description="Helical" evidence="10">
    <location>
        <begin position="983"/>
        <end position="1006"/>
    </location>
</feature>
<evidence type="ECO:0000256" key="2">
    <source>
        <dbReference type="ARBA" id="ARBA00008869"/>
    </source>
</evidence>
<evidence type="ECO:0000313" key="12">
    <source>
        <dbReference type="EMBL" id="ANB15377.1"/>
    </source>
</evidence>
<dbReference type="GO" id="GO:0005524">
    <property type="term" value="F:ATP binding"/>
    <property type="evidence" value="ECO:0007669"/>
    <property type="project" value="UniProtKB-KW"/>
</dbReference>
<dbReference type="Pfam" id="PF00005">
    <property type="entry name" value="ABC_tran"/>
    <property type="match status" value="2"/>
</dbReference>
<evidence type="ECO:0000256" key="8">
    <source>
        <dbReference type="ARBA" id="ARBA00022989"/>
    </source>
</evidence>
<evidence type="ECO:0000256" key="9">
    <source>
        <dbReference type="ARBA" id="ARBA00023136"/>
    </source>
</evidence>
<evidence type="ECO:0000313" key="13">
    <source>
        <dbReference type="Proteomes" id="UP000189580"/>
    </source>
</evidence>
<dbReference type="Gene3D" id="3.40.50.300">
    <property type="entry name" value="P-loop containing nucleotide triphosphate hydrolases"/>
    <property type="match status" value="2"/>
</dbReference>
<gene>
    <name evidence="12" type="primary">PDR5</name>
    <name evidence="12" type="ORF">AWJ20_3004</name>
</gene>
<dbReference type="PROSITE" id="PS50893">
    <property type="entry name" value="ABC_TRANSPORTER_2"/>
    <property type="match status" value="2"/>
</dbReference>
<organism evidence="12 13">
    <name type="scientific">Sugiyamaella lignohabitans</name>
    <dbReference type="NCBI Taxonomy" id="796027"/>
    <lineage>
        <taxon>Eukaryota</taxon>
        <taxon>Fungi</taxon>
        <taxon>Dikarya</taxon>
        <taxon>Ascomycota</taxon>
        <taxon>Saccharomycotina</taxon>
        <taxon>Dipodascomycetes</taxon>
        <taxon>Dipodascales</taxon>
        <taxon>Trichomonascaceae</taxon>
        <taxon>Sugiyamaella</taxon>
    </lineage>
</organism>
<dbReference type="GO" id="GO:0016887">
    <property type="term" value="F:ATP hydrolysis activity"/>
    <property type="evidence" value="ECO:0007669"/>
    <property type="project" value="InterPro"/>
</dbReference>
<dbReference type="GO" id="GO:0005319">
    <property type="term" value="F:lipid transporter activity"/>
    <property type="evidence" value="ECO:0007669"/>
    <property type="project" value="TreeGrafter"/>
</dbReference>
<keyword evidence="8 10" id="KW-1133">Transmembrane helix</keyword>
<feature type="transmembrane region" description="Helical" evidence="10">
    <location>
        <begin position="313"/>
        <end position="335"/>
    </location>
</feature>
<dbReference type="Proteomes" id="UP000189580">
    <property type="component" value="Chromosome b"/>
</dbReference>
<evidence type="ECO:0000256" key="1">
    <source>
        <dbReference type="ARBA" id="ARBA00004141"/>
    </source>
</evidence>
<comment type="similarity">
    <text evidence="2">Belongs to the ABC transporter superfamily. ABCA family.</text>
</comment>
<dbReference type="InterPro" id="IPR017871">
    <property type="entry name" value="ABC_transporter-like_CS"/>
</dbReference>
<dbReference type="KEGG" id="slb:AWJ20_3004"/>
<evidence type="ECO:0000256" key="3">
    <source>
        <dbReference type="ARBA" id="ARBA00022448"/>
    </source>
</evidence>
<feature type="transmembrane region" description="Helical" evidence="10">
    <location>
        <begin position="949"/>
        <end position="971"/>
    </location>
</feature>
<dbReference type="CDD" id="cd03263">
    <property type="entry name" value="ABC_subfamily_A"/>
    <property type="match status" value="2"/>
</dbReference>
<dbReference type="GeneID" id="30034979"/>
<keyword evidence="7 12" id="KW-0067">ATP-binding</keyword>
<evidence type="ECO:0000256" key="4">
    <source>
        <dbReference type="ARBA" id="ARBA00022692"/>
    </source>
</evidence>
<feature type="domain" description="ABC transporter" evidence="11">
    <location>
        <begin position="359"/>
        <end position="594"/>
    </location>
</feature>
<feature type="transmembrane region" description="Helical" evidence="10">
    <location>
        <begin position="211"/>
        <end position="234"/>
    </location>
</feature>
<evidence type="ECO:0000259" key="11">
    <source>
        <dbReference type="PROSITE" id="PS50893"/>
    </source>
</evidence>
<evidence type="ECO:0000256" key="5">
    <source>
        <dbReference type="ARBA" id="ARBA00022737"/>
    </source>
</evidence>
<dbReference type="InterPro" id="IPR013525">
    <property type="entry name" value="ABC2_TM"/>
</dbReference>
<reference evidence="12 13" key="1">
    <citation type="submission" date="2016-02" db="EMBL/GenBank/DDBJ databases">
        <title>Complete genome sequence and transcriptome regulation of the pentose utilising yeast Sugiyamaella lignohabitans.</title>
        <authorList>
            <person name="Bellasio M."/>
            <person name="Peymann A."/>
            <person name="Valli M."/>
            <person name="Sipitzky M."/>
            <person name="Graf A."/>
            <person name="Sauer M."/>
            <person name="Marx H."/>
            <person name="Mattanovich D."/>
        </authorList>
    </citation>
    <scope>NUCLEOTIDE SEQUENCE [LARGE SCALE GENOMIC DNA]</scope>
    <source>
        <strain evidence="12 13">CBS 10342</strain>
    </source>
</reference>
<sequence length="1485" mass="163994">MPEIDEVHRIMNIVLKGIPEENIKFLDNPTDILNVCRENLRGTSRCYGAVEWNRIDLKTQTYNYTLRGNSGLNYVNVGGSQSSGDVFVLPLQFAIDKAIANFTVTPQSLPYTSITEQEYKDKMNKIYMKAIINWLAPALFLSMIGVIYHLAGVVAQERELGITSLLTSMGLPRAVRFLSYHAAFTIVYLLGWIIIAIAFSGELYMKTNAAIIIFYHIISGLSMVSWSIFLGNLFKSTQLAGIFASGFSVFLAIVTTLQTRINATEGPYQSGAVYALSILFPPCNYSYFISTISRWQRELRATNLIEKAPESNIRVIVIFVFAIVQVFLFFGLAILTDIWLYSFKKPVSMANGLDTSSAIQITNLTKVYKTRQLWPKFRKSKVVAVSDLNAEIGTGQIVCLLGANGSGKTTTLEMIAGIQPASSGSITLRPGSKVGICPQKNVLWDNLTVREHIEIWAEIKGGTKGFNSKKSKTVLVDSLIERCDLVPKANTRAGNLSGGQKRKLQLAIMFVGGSNVCCIDEASSGLDPLSRRKIWDILLESRGKLTLILTTHFLDEADLLADNVFIMSKGVLKAEGPTLRLKDRLGGGYRIFVSSGNVSSSAVHFGGTSEKALARVHEEEEETCHEVNSTEEVLETIKSLQHTGKKYRVEGPSLENVFLKVAQGDHEGFKLGKSGAEWVSDGQTELNAQQIAEALQVRSNGTVGLGRQLMAMFSKRFVIFRRNPLAEIVTFILPIIVALATRSFLVSFNGSGCSVSALFQNQEFTDLNISNYQMVAGPETSLLERMSGLSVLASNILSTLPPQNITSSQILGLLNHDTRKVDNISSFTEVISNNYASLMPGGFYLGDSGIPPTVAYVVDLPDFGTYTGSTMLNMLNNVMLNGTVNIVTNFSPFQNLWSSSTGNSLQFVVYFSLAMSVAPAFIGLYPTFERLSKVRAMHYSNGLRIFPLWFAYTSFSFLFFIVSSAILTAIIGSSNSTLIGIGYLFLCFLLYGLSSILLSFFFSLFVQSQLAAFAITAAVQAVYFLVYLIAYLSILAYGSPATIDSNLLVVHFVMAIFMPVANLIRALFVCLNLFGVICHQNGSGRISYLGDIVAYGGPILYMILQIFVLFFALLWWESGKFRINLKSKNSAALSKFGETYEGTTADVSKETDFVDQYPETYEDGLRLSHVHRVFGGKKSTNHVLNDVTFGVRNGECFVLLGPNGAGKTTTFNMIRGEISATSGDIYVNGVSVSHDRSEARSRLGVCPQFDAMDKMKVVEILRFYGKLRGLHEIDNHVEKIIEAVGIVRFRDRMAYKLSGGNKRKLSLAVALIGNPAVLLLDEPSSGMDAFAKRIMWNTLSLVSHGRSIVLTTHSMEEADALASRAGFLAKRMLAIGTVQDLYNQYGQAHHLHVICNSAPDTSLEDMEKIFSWVCETFPGSMAEDKLHQGQIRICIPFQDSPDILPIFRVLEERKVELDIESYTLTPTTLEEVFLKIIGRHEVEEE</sequence>
<keyword evidence="9 10" id="KW-0472">Membrane</keyword>
<dbReference type="InterPro" id="IPR026082">
    <property type="entry name" value="ABCA"/>
</dbReference>
<feature type="transmembrane region" description="Helical" evidence="10">
    <location>
        <begin position="1013"/>
        <end position="1037"/>
    </location>
</feature>
<dbReference type="EMBL" id="CP014503">
    <property type="protein sequence ID" value="ANB15377.1"/>
    <property type="molecule type" value="Genomic_DNA"/>
</dbReference>
<keyword evidence="13" id="KW-1185">Reference proteome</keyword>
<dbReference type="RefSeq" id="XP_018737854.1">
    <property type="nucleotide sequence ID" value="XM_018879992.1"/>
</dbReference>
<feature type="transmembrane region" description="Helical" evidence="10">
    <location>
        <begin position="1092"/>
        <end position="1116"/>
    </location>
</feature>
<proteinExistence type="inferred from homology"/>
<feature type="domain" description="ABC transporter" evidence="11">
    <location>
        <begin position="1165"/>
        <end position="1394"/>
    </location>
</feature>
<dbReference type="Pfam" id="PF12698">
    <property type="entry name" value="ABC2_membrane_3"/>
    <property type="match status" value="2"/>
</dbReference>
<evidence type="ECO:0000256" key="10">
    <source>
        <dbReference type="SAM" id="Phobius"/>
    </source>
</evidence>
<dbReference type="PANTHER" id="PTHR19229:SF36">
    <property type="entry name" value="ATP-BINDING CASSETTE SUB-FAMILY A MEMBER 2"/>
    <property type="match status" value="1"/>
</dbReference>
<dbReference type="OrthoDB" id="8061355at2759"/>
<keyword evidence="6" id="KW-0547">Nucleotide-binding</keyword>
<dbReference type="InterPro" id="IPR003439">
    <property type="entry name" value="ABC_transporter-like_ATP-bd"/>
</dbReference>
<feature type="transmembrane region" description="Helical" evidence="10">
    <location>
        <begin position="240"/>
        <end position="259"/>
    </location>
</feature>
<evidence type="ECO:0000256" key="6">
    <source>
        <dbReference type="ARBA" id="ARBA00022741"/>
    </source>
</evidence>